<dbReference type="Pfam" id="PF17674">
    <property type="entry name" value="HHH_9"/>
    <property type="match status" value="1"/>
</dbReference>
<organism evidence="3 4">
    <name type="scientific">Enhygromyxa salina</name>
    <dbReference type="NCBI Taxonomy" id="215803"/>
    <lineage>
        <taxon>Bacteria</taxon>
        <taxon>Pseudomonadati</taxon>
        <taxon>Myxococcota</taxon>
        <taxon>Polyangia</taxon>
        <taxon>Nannocystales</taxon>
        <taxon>Nannocystaceae</taxon>
        <taxon>Enhygromyxa</taxon>
    </lineage>
</organism>
<dbReference type="InterPro" id="IPR032639">
    <property type="entry name" value="Tex_YqgF"/>
</dbReference>
<dbReference type="SMART" id="SM00316">
    <property type="entry name" value="S1"/>
    <property type="match status" value="1"/>
</dbReference>
<comment type="caution">
    <text evidence="3">The sequence shown here is derived from an EMBL/GenBank/DDBJ whole genome shotgun (WGS) entry which is preliminary data.</text>
</comment>
<feature type="region of interest" description="Disordered" evidence="1">
    <location>
        <begin position="718"/>
        <end position="780"/>
    </location>
</feature>
<dbReference type="Gene3D" id="1.10.10.650">
    <property type="entry name" value="RuvA domain 2-like"/>
    <property type="match status" value="1"/>
</dbReference>
<dbReference type="GO" id="GO:0003729">
    <property type="term" value="F:mRNA binding"/>
    <property type="evidence" value="ECO:0007669"/>
    <property type="project" value="UniProtKB-ARBA"/>
</dbReference>
<dbReference type="InterPro" id="IPR037027">
    <property type="entry name" value="YqgF/RNaseH-like_dom_sf"/>
</dbReference>
<dbReference type="InterPro" id="IPR055179">
    <property type="entry name" value="Tex-like_central_region"/>
</dbReference>
<dbReference type="Gene3D" id="1.10.150.310">
    <property type="entry name" value="Tex RuvX-like domain-like"/>
    <property type="match status" value="1"/>
</dbReference>
<dbReference type="InterPro" id="IPR012337">
    <property type="entry name" value="RNaseH-like_sf"/>
</dbReference>
<feature type="domain" description="S1 motif" evidence="2">
    <location>
        <begin position="652"/>
        <end position="721"/>
    </location>
</feature>
<dbReference type="PROSITE" id="PS50126">
    <property type="entry name" value="S1"/>
    <property type="match status" value="1"/>
</dbReference>
<reference evidence="3 4" key="1">
    <citation type="submission" date="2014-12" db="EMBL/GenBank/DDBJ databases">
        <title>Genome assembly of Enhygromyxa salina DSM 15201.</title>
        <authorList>
            <person name="Sharma G."/>
            <person name="Subramanian S."/>
        </authorList>
    </citation>
    <scope>NUCLEOTIDE SEQUENCE [LARGE SCALE GENOMIC DNA]</scope>
    <source>
        <strain evidence="3 4">DSM 15201</strain>
    </source>
</reference>
<dbReference type="SUPFAM" id="SSF50249">
    <property type="entry name" value="Nucleic acid-binding proteins"/>
    <property type="match status" value="1"/>
</dbReference>
<dbReference type="SMART" id="SM00732">
    <property type="entry name" value="YqgFc"/>
    <property type="match status" value="1"/>
</dbReference>
<dbReference type="InterPro" id="IPR003029">
    <property type="entry name" value="S1_domain"/>
</dbReference>
<dbReference type="InterPro" id="IPR012340">
    <property type="entry name" value="NA-bd_OB-fold"/>
</dbReference>
<dbReference type="SUPFAM" id="SSF158832">
    <property type="entry name" value="Tex N-terminal region-like"/>
    <property type="match status" value="1"/>
</dbReference>
<dbReference type="FunFam" id="1.10.150.310:FF:000001">
    <property type="entry name" value="RNA-binding transcriptional accessory protein"/>
    <property type="match status" value="1"/>
</dbReference>
<dbReference type="Pfam" id="PF09371">
    <property type="entry name" value="Tex_N"/>
    <property type="match status" value="1"/>
</dbReference>
<dbReference type="PANTHER" id="PTHR10724">
    <property type="entry name" value="30S RIBOSOMAL PROTEIN S1"/>
    <property type="match status" value="1"/>
</dbReference>
<dbReference type="Gene3D" id="1.10.3500.10">
    <property type="entry name" value="Tex N-terminal region-like"/>
    <property type="match status" value="1"/>
</dbReference>
<dbReference type="InterPro" id="IPR044146">
    <property type="entry name" value="S1_Tex"/>
</dbReference>
<protein>
    <submittedName>
        <fullName evidence="3">Transcription accessory protein</fullName>
    </submittedName>
</protein>
<dbReference type="Pfam" id="PF22706">
    <property type="entry name" value="Tex_central_region"/>
    <property type="match status" value="1"/>
</dbReference>
<dbReference type="Gene3D" id="2.40.50.140">
    <property type="entry name" value="Nucleic acid-binding proteins"/>
    <property type="match status" value="1"/>
</dbReference>
<sequence length="780" mass="84416">MPSPNSEPTFDPVPVLAAELALAPAGVLAVVNLLSEGATVPFIARYRKEATGGLDEVQIRAIEERRTYLAELESRREAILASVREQAKLTPALEAKLREATTKQALEDLYLPFKPKRRSKALIARERGLGPLADRILAQPRESSPEQEAAALVNPALEVPDVAAALAGAREIVIEAVVEQPEIRASVRQHYAERGVLETRAMPGVDPAAPSKFNDWFDWSEPTAKIPSHRYLAIRRGEKEGVLRSKINVDPAFLQPQLESTMQLDDVSPFAPELRTAIEKALRGRLGVGVEMDVRVELKQRADREAVEVFADNLGNLLLAAPLGGVPVIGIDPGLRTGCKCAAVDATGQYLETVTIYPVKGEDKAARELAKFVQKHKPRAIAVGNGTGGRETEALARQVVAQLELPTESRPVVVSVSEAGASVYSASEVAREEFPDLDLTIRGAISIARRLQDPLAELVKIDPKSIGVGQYQHDVQQTLLRRKLHEVIETCVNRVGVELNTASAPLLSYVAGIGEGLAKQIVAHRDRNGAFDSRASLLGVSGLGPKTFEQAAGFLRLRESQEPLDRSAVHPERYALVERMAADLGVSSRQLVGDAQLVSRIDIARYVDGEVGEPTLRDIITELAKPGRDPRAQFEAPQFRDDVHAVSDLQIGMQLEGVVTNVTNFGAFVDVGVHQDGLVHVSELSDKWVDDPRKVVKVGDRLKVRVLTVDLERQRIALSAKREPGKQASGTSERGGQRSGERGAAGAGPAKQGPGKRGQAKPNAGRDGGFANNPFAKLRR</sequence>
<gene>
    <name evidence="3" type="ORF">DB30_05900</name>
</gene>
<evidence type="ECO:0000313" key="3">
    <source>
        <dbReference type="EMBL" id="KIG15200.1"/>
    </source>
</evidence>
<dbReference type="Pfam" id="PF16921">
    <property type="entry name" value="Tex_YqgF"/>
    <property type="match status" value="1"/>
</dbReference>
<dbReference type="PANTHER" id="PTHR10724:SF10">
    <property type="entry name" value="S1 RNA-BINDING DOMAIN-CONTAINING PROTEIN 1"/>
    <property type="match status" value="1"/>
</dbReference>
<accession>A0A0C2D053</accession>
<dbReference type="SUPFAM" id="SSF53098">
    <property type="entry name" value="Ribonuclease H-like"/>
    <property type="match status" value="1"/>
</dbReference>
<dbReference type="CDD" id="cd05685">
    <property type="entry name" value="S1_Tex"/>
    <property type="match status" value="1"/>
</dbReference>
<dbReference type="FunFam" id="1.10.10.650:FF:000001">
    <property type="entry name" value="S1 RNA-binding domain 1"/>
    <property type="match status" value="1"/>
</dbReference>
<dbReference type="InterPro" id="IPR006641">
    <property type="entry name" value="YqgF/RNaseH-like_dom"/>
</dbReference>
<dbReference type="GO" id="GO:0003735">
    <property type="term" value="F:structural constituent of ribosome"/>
    <property type="evidence" value="ECO:0007669"/>
    <property type="project" value="TreeGrafter"/>
</dbReference>
<dbReference type="InterPro" id="IPR050437">
    <property type="entry name" value="Ribos_protein_bS1-like"/>
</dbReference>
<dbReference type="Pfam" id="PF00575">
    <property type="entry name" value="S1"/>
    <property type="match status" value="1"/>
</dbReference>
<dbReference type="InterPro" id="IPR018974">
    <property type="entry name" value="Tex-like_N"/>
</dbReference>
<dbReference type="InterPro" id="IPR041692">
    <property type="entry name" value="HHH_9"/>
</dbReference>
<dbReference type="FunFam" id="2.40.50.140:FF:000051">
    <property type="entry name" value="RNA-binding transcriptional accessory protein"/>
    <property type="match status" value="1"/>
</dbReference>
<dbReference type="GO" id="GO:0005737">
    <property type="term" value="C:cytoplasm"/>
    <property type="evidence" value="ECO:0007669"/>
    <property type="project" value="UniProtKB-ARBA"/>
</dbReference>
<dbReference type="RefSeq" id="WP_052552277.1">
    <property type="nucleotide sequence ID" value="NZ_JMCC02000059.1"/>
</dbReference>
<dbReference type="Pfam" id="PF12836">
    <property type="entry name" value="HHH_3"/>
    <property type="match status" value="1"/>
</dbReference>
<dbReference type="GO" id="GO:0006412">
    <property type="term" value="P:translation"/>
    <property type="evidence" value="ECO:0007669"/>
    <property type="project" value="TreeGrafter"/>
</dbReference>
<dbReference type="InterPro" id="IPR023319">
    <property type="entry name" value="Tex-like_HTH_dom_sf"/>
</dbReference>
<dbReference type="Gene3D" id="3.30.420.140">
    <property type="entry name" value="YqgF/RNase H-like domain"/>
    <property type="match status" value="1"/>
</dbReference>
<dbReference type="FunFam" id="3.30.420.140:FF:000001">
    <property type="entry name" value="RNA-binding transcriptional accessory protein"/>
    <property type="match status" value="1"/>
</dbReference>
<feature type="compositionally biased region" description="Low complexity" evidence="1">
    <location>
        <begin position="742"/>
        <end position="753"/>
    </location>
</feature>
<evidence type="ECO:0000313" key="4">
    <source>
        <dbReference type="Proteomes" id="UP000031599"/>
    </source>
</evidence>
<proteinExistence type="predicted"/>
<evidence type="ECO:0000259" key="2">
    <source>
        <dbReference type="PROSITE" id="PS50126"/>
    </source>
</evidence>
<dbReference type="SUPFAM" id="SSF47781">
    <property type="entry name" value="RuvA domain 2-like"/>
    <property type="match status" value="2"/>
</dbReference>
<dbReference type="GO" id="GO:0006139">
    <property type="term" value="P:nucleobase-containing compound metabolic process"/>
    <property type="evidence" value="ECO:0007669"/>
    <property type="project" value="InterPro"/>
</dbReference>
<evidence type="ECO:0000256" key="1">
    <source>
        <dbReference type="SAM" id="MobiDB-lite"/>
    </source>
</evidence>
<dbReference type="Proteomes" id="UP000031599">
    <property type="component" value="Unassembled WGS sequence"/>
</dbReference>
<dbReference type="InterPro" id="IPR010994">
    <property type="entry name" value="RuvA_2-like"/>
</dbReference>
<name>A0A0C2D053_9BACT</name>
<dbReference type="EMBL" id="JMCC02000059">
    <property type="protein sequence ID" value="KIG15200.1"/>
    <property type="molecule type" value="Genomic_DNA"/>
</dbReference>
<dbReference type="AlphaFoldDB" id="A0A0C2D053"/>
<dbReference type="InterPro" id="IPR023323">
    <property type="entry name" value="Tex-like_dom_sf"/>
</dbReference>